<keyword evidence="5 7" id="KW-1133">Transmembrane helix</keyword>
<comment type="similarity">
    <text evidence="2 7">Belongs to the DedA family.</text>
</comment>
<evidence type="ECO:0000256" key="3">
    <source>
        <dbReference type="ARBA" id="ARBA00022475"/>
    </source>
</evidence>
<feature type="transmembrane region" description="Helical" evidence="7">
    <location>
        <begin position="57"/>
        <end position="77"/>
    </location>
</feature>
<name>A0ABP3DFZ0_9ACTN</name>
<dbReference type="InterPro" id="IPR032816">
    <property type="entry name" value="VTT_dom"/>
</dbReference>
<evidence type="ECO:0000256" key="6">
    <source>
        <dbReference type="ARBA" id="ARBA00023136"/>
    </source>
</evidence>
<evidence type="ECO:0000256" key="4">
    <source>
        <dbReference type="ARBA" id="ARBA00022692"/>
    </source>
</evidence>
<accession>A0ABP3DFZ0</accession>
<evidence type="ECO:0000256" key="1">
    <source>
        <dbReference type="ARBA" id="ARBA00004651"/>
    </source>
</evidence>
<gene>
    <name evidence="9" type="ORF">GCM10009539_16390</name>
</gene>
<evidence type="ECO:0000313" key="9">
    <source>
        <dbReference type="EMBL" id="GAA0231698.1"/>
    </source>
</evidence>
<dbReference type="Proteomes" id="UP001500967">
    <property type="component" value="Unassembled WGS sequence"/>
</dbReference>
<keyword evidence="3 7" id="KW-1003">Cell membrane</keyword>
<keyword evidence="6 7" id="KW-0472">Membrane</keyword>
<evidence type="ECO:0000256" key="7">
    <source>
        <dbReference type="RuleBase" id="RU367016"/>
    </source>
</evidence>
<dbReference type="Pfam" id="PF09335">
    <property type="entry name" value="VTT_dom"/>
    <property type="match status" value="1"/>
</dbReference>
<feature type="transmembrane region" description="Helical" evidence="7">
    <location>
        <begin position="12"/>
        <end position="37"/>
    </location>
</feature>
<dbReference type="PANTHER" id="PTHR30353:SF15">
    <property type="entry name" value="INNER MEMBRANE PROTEIN YABI"/>
    <property type="match status" value="1"/>
</dbReference>
<proteinExistence type="inferred from homology"/>
<comment type="subcellular location">
    <subcellularLocation>
        <location evidence="1 7">Cell membrane</location>
        <topology evidence="1 7">Multi-pass membrane protein</topology>
    </subcellularLocation>
</comment>
<feature type="transmembrane region" description="Helical" evidence="7">
    <location>
        <begin position="176"/>
        <end position="197"/>
    </location>
</feature>
<protein>
    <submittedName>
        <fullName evidence="9">DedA family protein</fullName>
    </submittedName>
</protein>
<evidence type="ECO:0000256" key="5">
    <source>
        <dbReference type="ARBA" id="ARBA00022989"/>
    </source>
</evidence>
<evidence type="ECO:0000256" key="2">
    <source>
        <dbReference type="ARBA" id="ARBA00010792"/>
    </source>
</evidence>
<feature type="domain" description="VTT" evidence="8">
    <location>
        <begin position="43"/>
        <end position="161"/>
    </location>
</feature>
<keyword evidence="4 7" id="KW-0812">Transmembrane</keyword>
<sequence length="216" mass="22355">MVTDILDWLQSLPPPAVVVVAGLLVLGECTLGLGLIVPGESSLLVAATTVNGPGRFVALWAVVTVCAILGDVIGYTIGRRYGPRLRETRLIRRYGAVLWDRAAATLRKRGPWAVFFIRFLPAVRALGPAAAGSAGLGLSRFLPAAALGAASWSALHVGIGAALGSAARRIEGTFTLGGYAVVGVLVVVLLTIAVRTLRARAESGDGLLDLPDPVGE</sequence>
<dbReference type="RefSeq" id="WP_344648104.1">
    <property type="nucleotide sequence ID" value="NZ_BAAAGX010000006.1"/>
</dbReference>
<organism evidence="9 10">
    <name type="scientific">Cryptosporangium japonicum</name>
    <dbReference type="NCBI Taxonomy" id="80872"/>
    <lineage>
        <taxon>Bacteria</taxon>
        <taxon>Bacillati</taxon>
        <taxon>Actinomycetota</taxon>
        <taxon>Actinomycetes</taxon>
        <taxon>Cryptosporangiales</taxon>
        <taxon>Cryptosporangiaceae</taxon>
        <taxon>Cryptosporangium</taxon>
    </lineage>
</organism>
<dbReference type="EMBL" id="BAAAGX010000006">
    <property type="protein sequence ID" value="GAA0231698.1"/>
    <property type="molecule type" value="Genomic_DNA"/>
</dbReference>
<comment type="caution">
    <text evidence="9">The sequence shown here is derived from an EMBL/GenBank/DDBJ whole genome shotgun (WGS) entry which is preliminary data.</text>
</comment>
<evidence type="ECO:0000313" key="10">
    <source>
        <dbReference type="Proteomes" id="UP001500967"/>
    </source>
</evidence>
<dbReference type="PANTHER" id="PTHR30353">
    <property type="entry name" value="INNER MEMBRANE PROTEIN DEDA-RELATED"/>
    <property type="match status" value="1"/>
</dbReference>
<keyword evidence="10" id="KW-1185">Reference proteome</keyword>
<reference evidence="10" key="1">
    <citation type="journal article" date="2019" name="Int. J. Syst. Evol. Microbiol.">
        <title>The Global Catalogue of Microorganisms (GCM) 10K type strain sequencing project: providing services to taxonomists for standard genome sequencing and annotation.</title>
        <authorList>
            <consortium name="The Broad Institute Genomics Platform"/>
            <consortium name="The Broad Institute Genome Sequencing Center for Infectious Disease"/>
            <person name="Wu L."/>
            <person name="Ma J."/>
        </authorList>
    </citation>
    <scope>NUCLEOTIDE SEQUENCE [LARGE SCALE GENOMIC DNA]</scope>
    <source>
        <strain evidence="10">JCM 10425</strain>
    </source>
</reference>
<evidence type="ECO:0000259" key="8">
    <source>
        <dbReference type="Pfam" id="PF09335"/>
    </source>
</evidence>
<dbReference type="InterPro" id="IPR032818">
    <property type="entry name" value="DedA-like"/>
</dbReference>
<feature type="transmembrane region" description="Helical" evidence="7">
    <location>
        <begin position="144"/>
        <end position="164"/>
    </location>
</feature>